<dbReference type="EMBL" id="CAEZTJ010000099">
    <property type="protein sequence ID" value="CAB4571216.1"/>
    <property type="molecule type" value="Genomic_DNA"/>
</dbReference>
<keyword evidence="1" id="KW-1133">Transmembrane helix</keyword>
<protein>
    <submittedName>
        <fullName evidence="2">Unannotated protein</fullName>
    </submittedName>
</protein>
<keyword evidence="1" id="KW-0472">Membrane</keyword>
<evidence type="ECO:0000256" key="1">
    <source>
        <dbReference type="SAM" id="Phobius"/>
    </source>
</evidence>
<evidence type="ECO:0000313" key="2">
    <source>
        <dbReference type="EMBL" id="CAB4571216.1"/>
    </source>
</evidence>
<feature type="transmembrane region" description="Helical" evidence="1">
    <location>
        <begin position="12"/>
        <end position="37"/>
    </location>
</feature>
<name>A0A6J6E5V3_9ZZZZ</name>
<dbReference type="InterPro" id="IPR002994">
    <property type="entry name" value="Surf1/Shy1"/>
</dbReference>
<reference evidence="2" key="1">
    <citation type="submission" date="2020-05" db="EMBL/GenBank/DDBJ databases">
        <authorList>
            <person name="Chiriac C."/>
            <person name="Salcher M."/>
            <person name="Ghai R."/>
            <person name="Kavagutti S V."/>
        </authorList>
    </citation>
    <scope>NUCLEOTIDE SEQUENCE</scope>
</reference>
<gene>
    <name evidence="2" type="ORF">UFOPK1650_00712</name>
</gene>
<dbReference type="GO" id="GO:0016020">
    <property type="term" value="C:membrane"/>
    <property type="evidence" value="ECO:0007669"/>
    <property type="project" value="InterPro"/>
</dbReference>
<dbReference type="AlphaFoldDB" id="A0A6J6E5V3"/>
<accession>A0A6J6E5V3</accession>
<sequence>MTAKESRTLQGTLIRIGQGLLVLIVATTFSLLALWQWDRAEGHQELEAELNRIATSAPASLLSIHRPQIALDGEDANRMVTTSGRYLDGYLAKGQEEGDYEIALLEVKESAPRAAILVAREIVEASVTNVPIDREVELLARLLPSQREDRDPDSRVSGEGLARIDSALLVERLQDQNLALYDGYLLLQSEKIDGVESDLNLIPDSIAEPTIPGYYWQHLSYVVIWSLMAVLTLYLPFYQRKRNRLVS</sequence>
<keyword evidence="1" id="KW-0812">Transmembrane</keyword>
<feature type="transmembrane region" description="Helical" evidence="1">
    <location>
        <begin position="215"/>
        <end position="237"/>
    </location>
</feature>
<dbReference type="Pfam" id="PF02104">
    <property type="entry name" value="SURF1"/>
    <property type="match status" value="1"/>
</dbReference>
<organism evidence="2">
    <name type="scientific">freshwater metagenome</name>
    <dbReference type="NCBI Taxonomy" id="449393"/>
    <lineage>
        <taxon>unclassified sequences</taxon>
        <taxon>metagenomes</taxon>
        <taxon>ecological metagenomes</taxon>
    </lineage>
</organism>
<proteinExistence type="predicted"/>